<reference evidence="1 2" key="1">
    <citation type="journal article" date="2023" name="IMA Fungus">
        <title>Comparative genomic study of the Penicillium genus elucidates a diverse pangenome and 15 lateral gene transfer events.</title>
        <authorList>
            <person name="Petersen C."/>
            <person name="Sorensen T."/>
            <person name="Nielsen M.R."/>
            <person name="Sondergaard T.E."/>
            <person name="Sorensen J.L."/>
            <person name="Fitzpatrick D.A."/>
            <person name="Frisvad J.C."/>
            <person name="Nielsen K.L."/>
        </authorList>
    </citation>
    <scope>NUCLEOTIDE SEQUENCE [LARGE SCALE GENOMIC DNA]</scope>
    <source>
        <strain evidence="1 2">IBT 35679</strain>
    </source>
</reference>
<name>A0AAD6CWS7_9EURO</name>
<accession>A0AAD6CWS7</accession>
<organism evidence="1 2">
    <name type="scientific">Penicillium frequentans</name>
    <dbReference type="NCBI Taxonomy" id="3151616"/>
    <lineage>
        <taxon>Eukaryota</taxon>
        <taxon>Fungi</taxon>
        <taxon>Dikarya</taxon>
        <taxon>Ascomycota</taxon>
        <taxon>Pezizomycotina</taxon>
        <taxon>Eurotiomycetes</taxon>
        <taxon>Eurotiomycetidae</taxon>
        <taxon>Eurotiales</taxon>
        <taxon>Aspergillaceae</taxon>
        <taxon>Penicillium</taxon>
    </lineage>
</organism>
<proteinExistence type="predicted"/>
<dbReference type="EMBL" id="JAQIZZ010000005">
    <property type="protein sequence ID" value="KAJ5541584.1"/>
    <property type="molecule type" value="Genomic_DNA"/>
</dbReference>
<comment type="caution">
    <text evidence="1">The sequence shown here is derived from an EMBL/GenBank/DDBJ whole genome shotgun (WGS) entry which is preliminary data.</text>
</comment>
<dbReference type="AlphaFoldDB" id="A0AAD6CWS7"/>
<sequence>MNNILNAKAEWEKCIQLITHVIVALGHQPSQPSHEVLESLESIQFKFEGLLLMADPENQYASDTLTTGRLTIQREKACIANDPESFEDVMRNITDMLSLMQARNIF</sequence>
<protein>
    <submittedName>
        <fullName evidence="1">Uncharacterized protein</fullName>
    </submittedName>
</protein>
<dbReference type="Proteomes" id="UP001220324">
    <property type="component" value="Unassembled WGS sequence"/>
</dbReference>
<keyword evidence="2" id="KW-1185">Reference proteome</keyword>
<gene>
    <name evidence="1" type="ORF">N7494_006660</name>
</gene>
<evidence type="ECO:0000313" key="2">
    <source>
        <dbReference type="Proteomes" id="UP001220324"/>
    </source>
</evidence>
<evidence type="ECO:0000313" key="1">
    <source>
        <dbReference type="EMBL" id="KAJ5541584.1"/>
    </source>
</evidence>